<evidence type="ECO:0000256" key="7">
    <source>
        <dbReference type="ARBA" id="ARBA00023136"/>
    </source>
</evidence>
<dbReference type="SUPFAM" id="SSF103506">
    <property type="entry name" value="Mitochondrial carrier"/>
    <property type="match status" value="1"/>
</dbReference>
<keyword evidence="6 10" id="KW-1133">Transmembrane helix</keyword>
<feature type="repeat" description="Solcar" evidence="8">
    <location>
        <begin position="72"/>
        <end position="146"/>
    </location>
</feature>
<keyword evidence="4 8" id="KW-0812">Transmembrane</keyword>
<gene>
    <name evidence="11" type="ORF">GAYE_PCTG32G0801</name>
</gene>
<evidence type="ECO:0000256" key="2">
    <source>
        <dbReference type="ARBA" id="ARBA00006375"/>
    </source>
</evidence>
<evidence type="ECO:0000256" key="5">
    <source>
        <dbReference type="ARBA" id="ARBA00022737"/>
    </source>
</evidence>
<feature type="repeat" description="Solcar" evidence="8">
    <location>
        <begin position="249"/>
        <end position="336"/>
    </location>
</feature>
<dbReference type="InterPro" id="IPR023395">
    <property type="entry name" value="MCP_dom_sf"/>
</dbReference>
<feature type="repeat" description="Solcar" evidence="8">
    <location>
        <begin position="158"/>
        <end position="238"/>
    </location>
</feature>
<evidence type="ECO:0000256" key="1">
    <source>
        <dbReference type="ARBA" id="ARBA00004141"/>
    </source>
</evidence>
<comment type="similarity">
    <text evidence="2 9">Belongs to the mitochondrial carrier (TC 2.A.29) family.</text>
</comment>
<comment type="subcellular location">
    <subcellularLocation>
        <location evidence="1">Membrane</location>
        <topology evidence="1">Multi-pass membrane protein</topology>
    </subcellularLocation>
</comment>
<evidence type="ECO:0000256" key="10">
    <source>
        <dbReference type="SAM" id="Phobius"/>
    </source>
</evidence>
<proteinExistence type="inferred from homology"/>
<dbReference type="Proteomes" id="UP001300502">
    <property type="component" value="Unassembled WGS sequence"/>
</dbReference>
<organism evidence="11 12">
    <name type="scientific">Galdieria yellowstonensis</name>
    <dbReference type="NCBI Taxonomy" id="3028027"/>
    <lineage>
        <taxon>Eukaryota</taxon>
        <taxon>Rhodophyta</taxon>
        <taxon>Bangiophyceae</taxon>
        <taxon>Galdieriales</taxon>
        <taxon>Galdieriaceae</taxon>
        <taxon>Galdieria</taxon>
    </lineage>
</organism>
<evidence type="ECO:0000313" key="12">
    <source>
        <dbReference type="Proteomes" id="UP001300502"/>
    </source>
</evidence>
<dbReference type="Pfam" id="PF00153">
    <property type="entry name" value="Mito_carr"/>
    <property type="match status" value="3"/>
</dbReference>
<keyword evidence="3 9" id="KW-0813">Transport</keyword>
<evidence type="ECO:0000256" key="6">
    <source>
        <dbReference type="ARBA" id="ARBA00022989"/>
    </source>
</evidence>
<keyword evidence="7 8" id="KW-0472">Membrane</keyword>
<accession>A0AAV9I3F9</accession>
<dbReference type="PROSITE" id="PS50920">
    <property type="entry name" value="SOLCAR"/>
    <property type="match status" value="3"/>
</dbReference>
<dbReference type="GO" id="GO:0016020">
    <property type="term" value="C:membrane"/>
    <property type="evidence" value="ECO:0007669"/>
    <property type="project" value="UniProtKB-SubCell"/>
</dbReference>
<dbReference type="Gene3D" id="1.50.40.10">
    <property type="entry name" value="Mitochondrial carrier domain"/>
    <property type="match status" value="2"/>
</dbReference>
<dbReference type="AlphaFoldDB" id="A0AAV9I3F9"/>
<dbReference type="InterPro" id="IPR018108">
    <property type="entry name" value="MCP_transmembrane"/>
</dbReference>
<protein>
    <recommendedName>
        <fullName evidence="13">Mitochondrial carrier (BOU / S-adenosylmethionine carrier)</fullName>
    </recommendedName>
</protein>
<keyword evidence="12" id="KW-1185">Reference proteome</keyword>
<evidence type="ECO:0000256" key="3">
    <source>
        <dbReference type="ARBA" id="ARBA00022448"/>
    </source>
</evidence>
<comment type="caution">
    <text evidence="11">The sequence shown here is derived from an EMBL/GenBank/DDBJ whole genome shotgun (WGS) entry which is preliminary data.</text>
</comment>
<evidence type="ECO:0000256" key="4">
    <source>
        <dbReference type="ARBA" id="ARBA00022692"/>
    </source>
</evidence>
<evidence type="ECO:0000256" key="9">
    <source>
        <dbReference type="RuleBase" id="RU000488"/>
    </source>
</evidence>
<evidence type="ECO:0000313" key="11">
    <source>
        <dbReference type="EMBL" id="KAK4522911.1"/>
    </source>
</evidence>
<dbReference type="PANTHER" id="PTHR45667">
    <property type="entry name" value="S-ADENOSYLMETHIONINE MITOCHONDRIAL CARRIER PROTEIN"/>
    <property type="match status" value="1"/>
</dbReference>
<reference evidence="11 12" key="1">
    <citation type="submission" date="2022-07" db="EMBL/GenBank/DDBJ databases">
        <title>Genome-wide signatures of adaptation to extreme environments.</title>
        <authorList>
            <person name="Cho C.H."/>
            <person name="Yoon H.S."/>
        </authorList>
    </citation>
    <scope>NUCLEOTIDE SEQUENCE [LARGE SCALE GENOMIC DNA]</scope>
    <source>
        <strain evidence="11 12">108.79 E11</strain>
    </source>
</reference>
<sequence length="349" mass="37791">MMNSSAWDVAALSSSSSSSCFSYAVAKSCCCATNCPNYDDWSQWKTIHCSNSKDTSVLRVSSSLKQQENPSFVFRVGLISGAFAGAIVDVVLFPLDTLKTRLQSSQGTRWSTQLFRGIYRGLGPAVVASAPAGAAFFGTYDFIKRITSPMLSESQQVFGHIIAAIAGDVAGSTVRVPFEVVKQNLQAGVFSSSRQAVVDIIRRQGFLDGLYRGWLSLILREIPFDIIEFPLYEYLKKRWSANSNNKEGLETWKTATCGCIAGAVAAAVTTPLDVAKTRVMVVQGEAKNSSGIASTLIKIAKEEGVACLFSGMVPRVLWIGLGGAIFFASFESCKRWLTQLAPEEQTFSS</sequence>
<keyword evidence="5" id="KW-0677">Repeat</keyword>
<evidence type="ECO:0000256" key="8">
    <source>
        <dbReference type="PROSITE-ProRule" id="PRU00282"/>
    </source>
</evidence>
<name>A0AAV9I3F9_9RHOD</name>
<evidence type="ECO:0008006" key="13">
    <source>
        <dbReference type="Google" id="ProtNLM"/>
    </source>
</evidence>
<dbReference type="EMBL" id="JANCYU010000009">
    <property type="protein sequence ID" value="KAK4522911.1"/>
    <property type="molecule type" value="Genomic_DNA"/>
</dbReference>
<feature type="transmembrane region" description="Helical" evidence="10">
    <location>
        <begin position="72"/>
        <end position="95"/>
    </location>
</feature>